<comment type="caution">
    <text evidence="5">The sequence shown here is derived from an EMBL/GenBank/DDBJ whole genome shotgun (WGS) entry which is preliminary data.</text>
</comment>
<accession>A0A8J2JC87</accession>
<keyword evidence="3" id="KW-0408">Iron</keyword>
<proteinExistence type="predicted"/>
<keyword evidence="1" id="KW-0479">Metal-binding</keyword>
<evidence type="ECO:0000313" key="5">
    <source>
        <dbReference type="EMBL" id="CAG7716906.1"/>
    </source>
</evidence>
<keyword evidence="6" id="KW-1185">Reference proteome</keyword>
<evidence type="ECO:0000313" key="6">
    <source>
        <dbReference type="Proteomes" id="UP000708208"/>
    </source>
</evidence>
<feature type="non-terminal residue" evidence="5">
    <location>
        <position position="51"/>
    </location>
</feature>
<dbReference type="EMBL" id="CAJVCH010042004">
    <property type="protein sequence ID" value="CAG7716906.1"/>
    <property type="molecule type" value="Genomic_DNA"/>
</dbReference>
<dbReference type="Pfam" id="PF00067">
    <property type="entry name" value="p450"/>
    <property type="match status" value="1"/>
</dbReference>
<name>A0A8J2JC87_9HEXA</name>
<dbReference type="GO" id="GO:0004497">
    <property type="term" value="F:monooxygenase activity"/>
    <property type="evidence" value="ECO:0007669"/>
    <property type="project" value="UniProtKB-KW"/>
</dbReference>
<evidence type="ECO:0000256" key="1">
    <source>
        <dbReference type="ARBA" id="ARBA00022723"/>
    </source>
</evidence>
<dbReference type="OrthoDB" id="1103324at2759"/>
<dbReference type="InterPro" id="IPR050364">
    <property type="entry name" value="Cytochrome_P450_fung"/>
</dbReference>
<evidence type="ECO:0008006" key="7">
    <source>
        <dbReference type="Google" id="ProtNLM"/>
    </source>
</evidence>
<dbReference type="GO" id="GO:0016705">
    <property type="term" value="F:oxidoreductase activity, acting on paired donors, with incorporation or reduction of molecular oxygen"/>
    <property type="evidence" value="ECO:0007669"/>
    <property type="project" value="InterPro"/>
</dbReference>
<organism evidence="5 6">
    <name type="scientific">Allacma fusca</name>
    <dbReference type="NCBI Taxonomy" id="39272"/>
    <lineage>
        <taxon>Eukaryota</taxon>
        <taxon>Metazoa</taxon>
        <taxon>Ecdysozoa</taxon>
        <taxon>Arthropoda</taxon>
        <taxon>Hexapoda</taxon>
        <taxon>Collembola</taxon>
        <taxon>Symphypleona</taxon>
        <taxon>Sminthuridae</taxon>
        <taxon>Allacma</taxon>
    </lineage>
</organism>
<evidence type="ECO:0000256" key="2">
    <source>
        <dbReference type="ARBA" id="ARBA00023002"/>
    </source>
</evidence>
<dbReference type="GO" id="GO:0005506">
    <property type="term" value="F:iron ion binding"/>
    <property type="evidence" value="ECO:0007669"/>
    <property type="project" value="InterPro"/>
</dbReference>
<dbReference type="InterPro" id="IPR001128">
    <property type="entry name" value="Cyt_P450"/>
</dbReference>
<dbReference type="PANTHER" id="PTHR46300">
    <property type="entry name" value="P450, PUTATIVE (EUROFUNG)-RELATED-RELATED"/>
    <property type="match status" value="1"/>
</dbReference>
<dbReference type="Proteomes" id="UP000708208">
    <property type="component" value="Unassembled WGS sequence"/>
</dbReference>
<protein>
    <recommendedName>
        <fullName evidence="7">Cytochrome P450</fullName>
    </recommendedName>
</protein>
<evidence type="ECO:0000256" key="4">
    <source>
        <dbReference type="ARBA" id="ARBA00023033"/>
    </source>
</evidence>
<dbReference type="AlphaFoldDB" id="A0A8J2JC87"/>
<keyword evidence="4" id="KW-0503">Monooxygenase</keyword>
<keyword evidence="2" id="KW-0560">Oxidoreductase</keyword>
<dbReference type="GO" id="GO:0020037">
    <property type="term" value="F:heme binding"/>
    <property type="evidence" value="ECO:0007669"/>
    <property type="project" value="InterPro"/>
</dbReference>
<dbReference type="PANTHER" id="PTHR46300:SF2">
    <property type="entry name" value="CYTOCHROME P450 MONOOXYGENASE ALNH-RELATED"/>
    <property type="match status" value="1"/>
</dbReference>
<reference evidence="5" key="1">
    <citation type="submission" date="2021-06" db="EMBL/GenBank/DDBJ databases">
        <authorList>
            <person name="Hodson N. C."/>
            <person name="Mongue J. A."/>
            <person name="Jaron S. K."/>
        </authorList>
    </citation>
    <scope>NUCLEOTIDE SEQUENCE</scope>
</reference>
<evidence type="ECO:0000256" key="3">
    <source>
        <dbReference type="ARBA" id="ARBA00023004"/>
    </source>
</evidence>
<sequence>MIMHPELQDKLREQLDSVIGPNRPPVLDDRQSLPYFEAFILEVLRDFSTVP</sequence>
<gene>
    <name evidence="5" type="ORF">AFUS01_LOCUS6390</name>
</gene>